<proteinExistence type="predicted"/>
<reference evidence="3" key="1">
    <citation type="journal article" date="2018" name="Front. Microbiol.">
        <title>Genome-Based Analysis Reveals the Taxonomy and Diversity of the Family Idiomarinaceae.</title>
        <authorList>
            <person name="Liu Y."/>
            <person name="Lai Q."/>
            <person name="Shao Z."/>
        </authorList>
    </citation>
    <scope>NUCLEOTIDE SEQUENCE [LARGE SCALE GENOMIC DNA]</scope>
    <source>
        <strain evidence="3">CVS-6</strain>
    </source>
</reference>
<dbReference type="EMBL" id="PIPY01000004">
    <property type="protein sequence ID" value="RUO62087.1"/>
    <property type="molecule type" value="Genomic_DNA"/>
</dbReference>
<accession>A0A432YM74</accession>
<dbReference type="PANTHER" id="PTHR48100:SF1">
    <property type="entry name" value="HISTIDINE PHOSPHATASE FAMILY PROTEIN-RELATED"/>
    <property type="match status" value="1"/>
</dbReference>
<dbReference type="Gene3D" id="3.40.50.1240">
    <property type="entry name" value="Phosphoglycerate mutase-like"/>
    <property type="match status" value="1"/>
</dbReference>
<name>A0A432YM74_9GAMM</name>
<dbReference type="GO" id="GO:0005737">
    <property type="term" value="C:cytoplasm"/>
    <property type="evidence" value="ECO:0007669"/>
    <property type="project" value="TreeGrafter"/>
</dbReference>
<feature type="signal peptide" evidence="1">
    <location>
        <begin position="1"/>
        <end position="23"/>
    </location>
</feature>
<dbReference type="InterPro" id="IPR013078">
    <property type="entry name" value="His_Pase_superF_clade-1"/>
</dbReference>
<dbReference type="InterPro" id="IPR050275">
    <property type="entry name" value="PGM_Phosphatase"/>
</dbReference>
<dbReference type="AlphaFoldDB" id="A0A432YM74"/>
<dbReference type="RefSeq" id="WP_126754047.1">
    <property type="nucleotide sequence ID" value="NZ_PIPY01000004.1"/>
</dbReference>
<dbReference type="GO" id="GO:0016791">
    <property type="term" value="F:phosphatase activity"/>
    <property type="evidence" value="ECO:0007669"/>
    <property type="project" value="TreeGrafter"/>
</dbReference>
<dbReference type="PANTHER" id="PTHR48100">
    <property type="entry name" value="BROAD-SPECIFICITY PHOSPHATASE YOR283W-RELATED"/>
    <property type="match status" value="1"/>
</dbReference>
<dbReference type="Proteomes" id="UP000288259">
    <property type="component" value="Unassembled WGS sequence"/>
</dbReference>
<organism evidence="2 3">
    <name type="scientific">Pseudidiomarina insulisalsae</name>
    <dbReference type="NCBI Taxonomy" id="575789"/>
    <lineage>
        <taxon>Bacteria</taxon>
        <taxon>Pseudomonadati</taxon>
        <taxon>Pseudomonadota</taxon>
        <taxon>Gammaproteobacteria</taxon>
        <taxon>Alteromonadales</taxon>
        <taxon>Idiomarinaceae</taxon>
        <taxon>Pseudidiomarina</taxon>
    </lineage>
</organism>
<protein>
    <submittedName>
        <fullName evidence="2">Histidine phosphatase family protein</fullName>
    </submittedName>
</protein>
<evidence type="ECO:0000313" key="3">
    <source>
        <dbReference type="Proteomes" id="UP000288259"/>
    </source>
</evidence>
<dbReference type="CDD" id="cd07067">
    <property type="entry name" value="HP_PGM_like"/>
    <property type="match status" value="1"/>
</dbReference>
<evidence type="ECO:0000256" key="1">
    <source>
        <dbReference type="SAM" id="SignalP"/>
    </source>
</evidence>
<gene>
    <name evidence="2" type="ORF">CWI71_04345</name>
</gene>
<dbReference type="OrthoDB" id="3296006at2"/>
<keyword evidence="3" id="KW-1185">Reference proteome</keyword>
<dbReference type="SUPFAM" id="SSF53254">
    <property type="entry name" value="Phosphoglycerate mutase-like"/>
    <property type="match status" value="1"/>
</dbReference>
<feature type="chain" id="PRO_5019000231" evidence="1">
    <location>
        <begin position="24"/>
        <end position="164"/>
    </location>
</feature>
<dbReference type="SMART" id="SM00855">
    <property type="entry name" value="PGAM"/>
    <property type="match status" value="1"/>
</dbReference>
<dbReference type="Pfam" id="PF00300">
    <property type="entry name" value="His_Phos_1"/>
    <property type="match status" value="1"/>
</dbReference>
<comment type="caution">
    <text evidence="2">The sequence shown here is derived from an EMBL/GenBank/DDBJ whole genome shotgun (WGS) entry which is preliminary data.</text>
</comment>
<sequence>MKKMIVATLFTVLLMSGGASLMAAEFTVYVVRHGEKAVAESNPPLNEKGQERARALAKLMAKVELQAVYSTPYRRTEQTVAPLAQAKGLNIQSYRAGEAEQLVRQLREQGENALVVGHSNTVPGLVRSLGGSSEELTEQHYGDLFVLHFRDDNVHQIRLMLPPY</sequence>
<keyword evidence="1" id="KW-0732">Signal</keyword>
<dbReference type="InterPro" id="IPR029033">
    <property type="entry name" value="His_PPase_superfam"/>
</dbReference>
<evidence type="ECO:0000313" key="2">
    <source>
        <dbReference type="EMBL" id="RUO62087.1"/>
    </source>
</evidence>